<evidence type="ECO:0000313" key="2">
    <source>
        <dbReference type="Proteomes" id="UP000652761"/>
    </source>
</evidence>
<accession>A0A843XNG7</accession>
<protein>
    <submittedName>
        <fullName evidence="1">Uncharacterized protein</fullName>
    </submittedName>
</protein>
<organism evidence="1 2">
    <name type="scientific">Colocasia esculenta</name>
    <name type="common">Wild taro</name>
    <name type="synonym">Arum esculentum</name>
    <dbReference type="NCBI Taxonomy" id="4460"/>
    <lineage>
        <taxon>Eukaryota</taxon>
        <taxon>Viridiplantae</taxon>
        <taxon>Streptophyta</taxon>
        <taxon>Embryophyta</taxon>
        <taxon>Tracheophyta</taxon>
        <taxon>Spermatophyta</taxon>
        <taxon>Magnoliopsida</taxon>
        <taxon>Liliopsida</taxon>
        <taxon>Araceae</taxon>
        <taxon>Aroideae</taxon>
        <taxon>Colocasieae</taxon>
        <taxon>Colocasia</taxon>
    </lineage>
</organism>
<dbReference type="EMBL" id="NMUH01010858">
    <property type="protein sequence ID" value="MQM21314.1"/>
    <property type="molecule type" value="Genomic_DNA"/>
</dbReference>
<feature type="non-terminal residue" evidence="1">
    <location>
        <position position="286"/>
    </location>
</feature>
<comment type="caution">
    <text evidence="1">The sequence shown here is derived from an EMBL/GenBank/DDBJ whole genome shotgun (WGS) entry which is preliminary data.</text>
</comment>
<keyword evidence="2" id="KW-1185">Reference proteome</keyword>
<gene>
    <name evidence="1" type="ORF">Taro_054354</name>
</gene>
<proteinExistence type="predicted"/>
<dbReference type="Proteomes" id="UP000652761">
    <property type="component" value="Unassembled WGS sequence"/>
</dbReference>
<name>A0A843XNG7_COLES</name>
<dbReference type="AlphaFoldDB" id="A0A843XNG7"/>
<sequence length="286" mass="30500">VSLMGNITLTRKGMRRMLRSDHYFDNHCFLICALVVMVEVLPGPACIASAVLLAAVFSLKFPIFGVPAALTGEGLVISTGPCSRGSPPLLPSARGSSSRELSVRRVAEAAVAPCVVSSSESECCELLYLSELRVVLCKFSGSSDLWVAMRTSGSLAGVREVLPKSALCLFRTTVVLPLWFEVCRLVGLCSGEVLPGRLLALLVEVLPKAALCLFLSLLLSLSVEMSCRCFRLDYLCYSLPGHFWSRCCALGYASGCCVGQLVLLFISKFLGCTGGTACPHGSEDSA</sequence>
<reference evidence="1" key="1">
    <citation type="submission" date="2017-07" db="EMBL/GenBank/DDBJ databases">
        <title>Taro Niue Genome Assembly and Annotation.</title>
        <authorList>
            <person name="Atibalentja N."/>
            <person name="Keating K."/>
            <person name="Fields C.J."/>
        </authorList>
    </citation>
    <scope>NUCLEOTIDE SEQUENCE</scope>
    <source>
        <strain evidence="1">Niue_2</strain>
        <tissue evidence="1">Leaf</tissue>
    </source>
</reference>
<evidence type="ECO:0000313" key="1">
    <source>
        <dbReference type="EMBL" id="MQM21314.1"/>
    </source>
</evidence>